<accession>A0A5C3E3R6</accession>
<proteinExistence type="inferred from homology"/>
<dbReference type="InterPro" id="IPR006050">
    <property type="entry name" value="DNA_photolyase_N"/>
</dbReference>
<feature type="binding site" evidence="5">
    <location>
        <position position="313"/>
    </location>
    <ligand>
        <name>FAD</name>
        <dbReference type="ChEBI" id="CHEBI:57692"/>
    </ligand>
</feature>
<reference evidence="9 10" key="1">
    <citation type="submission" date="2018-03" db="EMBL/GenBank/DDBJ databases">
        <authorList>
            <person name="Guldener U."/>
        </authorList>
    </citation>
    <scope>NUCLEOTIDE SEQUENCE [LARGE SCALE GENOMIC DNA]</scope>
    <source>
        <strain evidence="9 10">NBRC100155</strain>
    </source>
</reference>
<dbReference type="Proteomes" id="UP000324022">
    <property type="component" value="Unassembled WGS sequence"/>
</dbReference>
<evidence type="ECO:0000259" key="8">
    <source>
        <dbReference type="PROSITE" id="PS51645"/>
    </source>
</evidence>
<gene>
    <name evidence="9" type="ORF">UTRI_02709_B</name>
</gene>
<dbReference type="PANTHER" id="PTHR11455:SF22">
    <property type="entry name" value="CRYPTOCHROME DASH"/>
    <property type="match status" value="1"/>
</dbReference>
<dbReference type="PROSITE" id="PS51645">
    <property type="entry name" value="PHR_CRY_ALPHA_BETA"/>
    <property type="match status" value="1"/>
</dbReference>
<evidence type="ECO:0000256" key="3">
    <source>
        <dbReference type="ARBA" id="ARBA00022827"/>
    </source>
</evidence>
<comment type="cofactor">
    <cofactor evidence="6">
        <name>(6R)-5,10-methylene-5,6,7,8-tetrahydrofolate</name>
        <dbReference type="ChEBI" id="CHEBI:15636"/>
    </cofactor>
    <text evidence="6">Binds 1 5,10-methenyltetrahydrofolate (MTHF) per subunit.</text>
</comment>
<evidence type="ECO:0000313" key="9">
    <source>
        <dbReference type="EMBL" id="SPO25182.1"/>
    </source>
</evidence>
<dbReference type="SUPFAM" id="SSF48173">
    <property type="entry name" value="Cryptochrome/photolyase FAD-binding domain"/>
    <property type="match status" value="1"/>
</dbReference>
<dbReference type="InterPro" id="IPR014133">
    <property type="entry name" value="Cry_DASH"/>
</dbReference>
<evidence type="ECO:0000256" key="4">
    <source>
        <dbReference type="ARBA" id="ARBA00022991"/>
    </source>
</evidence>
<dbReference type="GO" id="GO:0000719">
    <property type="term" value="P:photoreactive repair"/>
    <property type="evidence" value="ECO:0007669"/>
    <property type="project" value="TreeGrafter"/>
</dbReference>
<evidence type="ECO:0000256" key="7">
    <source>
        <dbReference type="SAM" id="MobiDB-lite"/>
    </source>
</evidence>
<dbReference type="Gene3D" id="1.10.579.10">
    <property type="entry name" value="DNA Cyclobutane Dipyrimidine Photolyase, subunit A, domain 3"/>
    <property type="match status" value="1"/>
</dbReference>
<feature type="binding site" evidence="5">
    <location>
        <begin position="367"/>
        <end position="374"/>
    </location>
    <ligand>
        <name>FAD</name>
        <dbReference type="ChEBI" id="CHEBI:57692"/>
    </ligand>
</feature>
<name>A0A5C3E3R6_9BASI</name>
<feature type="domain" description="Photolyase/cryptochrome alpha/beta" evidence="8">
    <location>
        <begin position="4"/>
        <end position="177"/>
    </location>
</feature>
<dbReference type="InterPro" id="IPR036134">
    <property type="entry name" value="Crypto/Photolyase_FAD-like_sf"/>
</dbReference>
<dbReference type="Gene3D" id="3.40.50.620">
    <property type="entry name" value="HUPs"/>
    <property type="match status" value="1"/>
</dbReference>
<dbReference type="GO" id="GO:0071949">
    <property type="term" value="F:FAD binding"/>
    <property type="evidence" value="ECO:0007669"/>
    <property type="project" value="TreeGrafter"/>
</dbReference>
<dbReference type="PANTHER" id="PTHR11455">
    <property type="entry name" value="CRYPTOCHROME"/>
    <property type="match status" value="1"/>
</dbReference>
<dbReference type="GO" id="GO:0003684">
    <property type="term" value="F:damaged DNA binding"/>
    <property type="evidence" value="ECO:0007669"/>
    <property type="project" value="TreeGrafter"/>
</dbReference>
<feature type="region of interest" description="Disordered" evidence="7">
    <location>
        <begin position="564"/>
        <end position="613"/>
    </location>
</feature>
<dbReference type="SUPFAM" id="SSF52425">
    <property type="entry name" value="Cryptochrome/photolyase, N-terminal domain"/>
    <property type="match status" value="1"/>
</dbReference>
<comment type="function">
    <text evidence="6">May have a photoreceptor function.</text>
</comment>
<dbReference type="Pfam" id="PF03441">
    <property type="entry name" value="FAD_binding_7"/>
    <property type="match status" value="1"/>
</dbReference>
<keyword evidence="2 5" id="KW-0285">Flavoprotein</keyword>
<feature type="binding site" evidence="5">
    <location>
        <begin position="479"/>
        <end position="481"/>
    </location>
    <ligand>
        <name>FAD</name>
        <dbReference type="ChEBI" id="CHEBI:57692"/>
    </ligand>
</feature>
<feature type="compositionally biased region" description="Gly residues" evidence="7">
    <location>
        <begin position="602"/>
        <end position="613"/>
    </location>
</feature>
<dbReference type="InterPro" id="IPR014729">
    <property type="entry name" value="Rossmann-like_a/b/a_fold"/>
</dbReference>
<dbReference type="Gene3D" id="1.25.40.80">
    <property type="match status" value="1"/>
</dbReference>
<dbReference type="PRINTS" id="PR00147">
    <property type="entry name" value="DNAPHOTLYASE"/>
</dbReference>
<organism evidence="9 10">
    <name type="scientific">Ustilago trichophora</name>
    <dbReference type="NCBI Taxonomy" id="86804"/>
    <lineage>
        <taxon>Eukaryota</taxon>
        <taxon>Fungi</taxon>
        <taxon>Dikarya</taxon>
        <taxon>Basidiomycota</taxon>
        <taxon>Ustilaginomycotina</taxon>
        <taxon>Ustilaginomycetes</taxon>
        <taxon>Ustilaginales</taxon>
        <taxon>Ustilaginaceae</taxon>
        <taxon>Ustilago</taxon>
    </lineage>
</organism>
<dbReference type="OrthoDB" id="435881at2759"/>
<sequence length="613" mass="68488">MTRNILIAVLRNDLRLHDHPIFHLCSEPSPSNAAFKQPVTHVLPVYVWDQRHIEVSGFPNLQKAQKAGGGKGQSQMAKTRQLGIWRSGLHRTKFINESVFDLRDRLRSVGSDLAMFAGTPESVIPSLVKSIRDKGDTVEAVYLGREINTEEVNVQKRLDSILSDLQCPFKMFEGKSLIHSRDLGFPVKQLPDVFTHFRKQVEGPDMFRQPLPPPTKLKPFPHVQLSDSPGAFALSSKQQEGYDKKEIVEKHLLQPLLDQPVLGHKELLSKVLSSDASLNVPHSAFPYKGGETEALRRLDHYFSGGKSSPGASYKETRNEMLGPDYSTKFAAALAHGLLSPRLIAQKATQLDESTGNPKGGGYWIIFELLWRDYFYFVGWKFGSHLFTLGGIEQVLSPRSASSKAYDWKTTSSLTDRKDPFIRWATARTGVPMIDANMVELVQTGFMSNRGRQNVASFLTKDLGWNWQLGAEFFESWLVDYDPNSNWGNWQYVAGVGNDPRSSRQFNPIKQGKDYDGKGEYVATWIEALKRVPESMRHHPWTQAGWEGGEYPSRPMIEQQMWKKHYSNHGGGGGGGRGGGRGGNGGRGRGGYRGRRGINQNNNGGGNRGNGAQH</sequence>
<dbReference type="Pfam" id="PF00875">
    <property type="entry name" value="DNA_photolyase"/>
    <property type="match status" value="1"/>
</dbReference>
<comment type="similarity">
    <text evidence="1 6">Belongs to the DNA photolyase class-1 family.</text>
</comment>
<dbReference type="NCBIfam" id="TIGR02765">
    <property type="entry name" value="crypto_DASH"/>
    <property type="match status" value="1"/>
</dbReference>
<feature type="compositionally biased region" description="Gly residues" evidence="7">
    <location>
        <begin position="568"/>
        <end position="588"/>
    </location>
</feature>
<dbReference type="InterPro" id="IPR005101">
    <property type="entry name" value="Cryptochr/Photolyase_FAD-bd"/>
</dbReference>
<protein>
    <recommendedName>
        <fullName evidence="6">Cryptochrome DASH</fullName>
    </recommendedName>
</protein>
<evidence type="ECO:0000313" key="10">
    <source>
        <dbReference type="Proteomes" id="UP000324022"/>
    </source>
</evidence>
<dbReference type="InterPro" id="IPR002081">
    <property type="entry name" value="Cryptochrome/DNA_photolyase_1"/>
</dbReference>
<evidence type="ECO:0000256" key="1">
    <source>
        <dbReference type="ARBA" id="ARBA00005862"/>
    </source>
</evidence>
<keyword evidence="9" id="KW-0456">Lyase</keyword>
<keyword evidence="10" id="KW-1185">Reference proteome</keyword>
<evidence type="ECO:0000256" key="2">
    <source>
        <dbReference type="ARBA" id="ARBA00022630"/>
    </source>
</evidence>
<evidence type="ECO:0000256" key="6">
    <source>
        <dbReference type="RuleBase" id="RU367151"/>
    </source>
</evidence>
<dbReference type="InterPro" id="IPR036155">
    <property type="entry name" value="Crypto/Photolyase_N_sf"/>
</dbReference>
<keyword evidence="4 6" id="KW-0157">Chromophore</keyword>
<dbReference type="AlphaFoldDB" id="A0A5C3E3R6"/>
<dbReference type="EMBL" id="OOIN01000010">
    <property type="protein sequence ID" value="SPO25182.1"/>
    <property type="molecule type" value="Genomic_DNA"/>
</dbReference>
<keyword evidence="3 5" id="KW-0274">FAD</keyword>
<dbReference type="GO" id="GO:0003904">
    <property type="term" value="F:deoxyribodipyrimidine photo-lyase activity"/>
    <property type="evidence" value="ECO:0007669"/>
    <property type="project" value="TreeGrafter"/>
</dbReference>
<evidence type="ECO:0000256" key="5">
    <source>
        <dbReference type="PIRSR" id="PIRSR602081-1"/>
    </source>
</evidence>
<comment type="cofactor">
    <cofactor evidence="5 6">
        <name>FAD</name>
        <dbReference type="ChEBI" id="CHEBI:57692"/>
    </cofactor>
    <text evidence="5 6">Binds 1 FAD per subunit.</text>
</comment>